<name>A0A835IGL5_9MAGN</name>
<dbReference type="Gene3D" id="2.40.50.170">
    <property type="entry name" value="Cysteine proteinases. Chain C"/>
    <property type="match status" value="1"/>
</dbReference>
<organism evidence="2 3">
    <name type="scientific">Coptis chinensis</name>
    <dbReference type="NCBI Taxonomy" id="261450"/>
    <lineage>
        <taxon>Eukaryota</taxon>
        <taxon>Viridiplantae</taxon>
        <taxon>Streptophyta</taxon>
        <taxon>Embryophyta</taxon>
        <taxon>Tracheophyta</taxon>
        <taxon>Spermatophyta</taxon>
        <taxon>Magnoliopsida</taxon>
        <taxon>Ranunculales</taxon>
        <taxon>Ranunculaceae</taxon>
        <taxon>Coptidoideae</taxon>
        <taxon>Coptis</taxon>
    </lineage>
</organism>
<sequence>MDGQNGVTSGMRISINTAKVLSKERCGGKESMGSGGTVHGGNVTMALVGCTSMGEKAKWKPLGHSCSAGHMASSELGDVCIGRQLHRLSMQSGIGLKVSIRVSLMIMYSKCGFLDGARWVFDEIPVCFSDDLCLCVVIFVLVGGDSAVRNWLWYRTTSDGTKYWLVKISWGTTWGENGYIRMQHDIGAAEGIWGIAMMASYPTV</sequence>
<dbReference type="InterPro" id="IPR038765">
    <property type="entry name" value="Papain-like_cys_pep_sf"/>
</dbReference>
<dbReference type="AlphaFoldDB" id="A0A835IGL5"/>
<reference evidence="2 3" key="1">
    <citation type="submission" date="2020-10" db="EMBL/GenBank/DDBJ databases">
        <title>The Coptis chinensis genome and diversification of protoberbering-type alkaloids.</title>
        <authorList>
            <person name="Wang B."/>
            <person name="Shu S."/>
            <person name="Song C."/>
            <person name="Liu Y."/>
        </authorList>
    </citation>
    <scope>NUCLEOTIDE SEQUENCE [LARGE SCALE GENOMIC DNA]</scope>
    <source>
        <strain evidence="2">HL-2020</strain>
        <tissue evidence="2">Leaf</tissue>
    </source>
</reference>
<dbReference type="EMBL" id="JADFTS010000002">
    <property type="protein sequence ID" value="KAF9618575.1"/>
    <property type="molecule type" value="Genomic_DNA"/>
</dbReference>
<dbReference type="GO" id="GO:0006508">
    <property type="term" value="P:proteolysis"/>
    <property type="evidence" value="ECO:0007669"/>
    <property type="project" value="InterPro"/>
</dbReference>
<dbReference type="GO" id="GO:0008234">
    <property type="term" value="F:cysteine-type peptidase activity"/>
    <property type="evidence" value="ECO:0007669"/>
    <property type="project" value="InterPro"/>
</dbReference>
<proteinExistence type="predicted"/>
<dbReference type="SUPFAM" id="SSF54001">
    <property type="entry name" value="Cysteine proteinases"/>
    <property type="match status" value="1"/>
</dbReference>
<comment type="caution">
    <text evidence="2">The sequence shown here is derived from an EMBL/GenBank/DDBJ whole genome shotgun (WGS) entry which is preliminary data.</text>
</comment>
<keyword evidence="3" id="KW-1185">Reference proteome</keyword>
<protein>
    <recommendedName>
        <fullName evidence="1">Peptidase C1A papain C-terminal domain-containing protein</fullName>
    </recommendedName>
</protein>
<dbReference type="Pfam" id="PF00112">
    <property type="entry name" value="Peptidase_C1"/>
    <property type="match status" value="1"/>
</dbReference>
<evidence type="ECO:0000259" key="1">
    <source>
        <dbReference type="Pfam" id="PF00112"/>
    </source>
</evidence>
<accession>A0A835IGL5</accession>
<gene>
    <name evidence="2" type="ORF">IFM89_002270</name>
</gene>
<feature type="domain" description="Peptidase C1A papain C-terminal" evidence="1">
    <location>
        <begin position="157"/>
        <end position="202"/>
    </location>
</feature>
<dbReference type="OrthoDB" id="10253408at2759"/>
<dbReference type="Proteomes" id="UP000631114">
    <property type="component" value="Unassembled WGS sequence"/>
</dbReference>
<evidence type="ECO:0000313" key="2">
    <source>
        <dbReference type="EMBL" id="KAF9618575.1"/>
    </source>
</evidence>
<evidence type="ECO:0000313" key="3">
    <source>
        <dbReference type="Proteomes" id="UP000631114"/>
    </source>
</evidence>
<dbReference type="InterPro" id="IPR000668">
    <property type="entry name" value="Peptidase_C1A_C"/>
</dbReference>